<keyword evidence="2" id="KW-1185">Reference proteome</keyword>
<name>A0ABQ4YA29_9ASTR</name>
<proteinExistence type="predicted"/>
<protein>
    <submittedName>
        <fullName evidence="1">Uncharacterized protein</fullName>
    </submittedName>
</protein>
<organism evidence="1 2">
    <name type="scientific">Tanacetum coccineum</name>
    <dbReference type="NCBI Taxonomy" id="301880"/>
    <lineage>
        <taxon>Eukaryota</taxon>
        <taxon>Viridiplantae</taxon>
        <taxon>Streptophyta</taxon>
        <taxon>Embryophyta</taxon>
        <taxon>Tracheophyta</taxon>
        <taxon>Spermatophyta</taxon>
        <taxon>Magnoliopsida</taxon>
        <taxon>eudicotyledons</taxon>
        <taxon>Gunneridae</taxon>
        <taxon>Pentapetalae</taxon>
        <taxon>asterids</taxon>
        <taxon>campanulids</taxon>
        <taxon>Asterales</taxon>
        <taxon>Asteraceae</taxon>
        <taxon>Asteroideae</taxon>
        <taxon>Anthemideae</taxon>
        <taxon>Anthemidinae</taxon>
        <taxon>Tanacetum</taxon>
    </lineage>
</organism>
<dbReference type="EMBL" id="BQNB010010196">
    <property type="protein sequence ID" value="GJS73973.1"/>
    <property type="molecule type" value="Genomic_DNA"/>
</dbReference>
<comment type="caution">
    <text evidence="1">The sequence shown here is derived from an EMBL/GenBank/DDBJ whole genome shotgun (WGS) entry which is preliminary data.</text>
</comment>
<gene>
    <name evidence="1" type="ORF">Tco_0706814</name>
</gene>
<accession>A0ABQ4YA29</accession>
<evidence type="ECO:0000313" key="2">
    <source>
        <dbReference type="Proteomes" id="UP001151760"/>
    </source>
</evidence>
<dbReference type="Proteomes" id="UP001151760">
    <property type="component" value="Unassembled WGS sequence"/>
</dbReference>
<reference evidence="1" key="2">
    <citation type="submission" date="2022-01" db="EMBL/GenBank/DDBJ databases">
        <authorList>
            <person name="Yamashiro T."/>
            <person name="Shiraishi A."/>
            <person name="Satake H."/>
            <person name="Nakayama K."/>
        </authorList>
    </citation>
    <scope>NUCLEOTIDE SEQUENCE</scope>
</reference>
<evidence type="ECO:0000313" key="1">
    <source>
        <dbReference type="EMBL" id="GJS73973.1"/>
    </source>
</evidence>
<sequence length="142" mass="15709">MSTALYSTQTFGFTQPLSVANFSSVSVLISGCVRYRSAYYRLGLADVARASTPSSLLPDSSRSTLSPFVAKNHRYLTPPDSLGIYRLFDEKKNKRSSYPQFCKELVRLSQNVGTRAAIQQPINLLLKLGSPAPDPIEGDFFH</sequence>
<reference evidence="1" key="1">
    <citation type="journal article" date="2022" name="Int. J. Mol. Sci.">
        <title>Draft Genome of Tanacetum Coccineum: Genomic Comparison of Closely Related Tanacetum-Family Plants.</title>
        <authorList>
            <person name="Yamashiro T."/>
            <person name="Shiraishi A."/>
            <person name="Nakayama K."/>
            <person name="Satake H."/>
        </authorList>
    </citation>
    <scope>NUCLEOTIDE SEQUENCE</scope>
</reference>